<dbReference type="InterPro" id="IPR000858">
    <property type="entry name" value="S_locus_glycoprot_dom"/>
</dbReference>
<dbReference type="InterPro" id="IPR036426">
    <property type="entry name" value="Bulb-type_lectin_dom_sf"/>
</dbReference>
<dbReference type="GO" id="GO:0030246">
    <property type="term" value="F:carbohydrate binding"/>
    <property type="evidence" value="ECO:0007669"/>
    <property type="project" value="UniProtKB-KW"/>
</dbReference>
<keyword evidence="2" id="KW-0430">Lectin</keyword>
<evidence type="ECO:0000256" key="3">
    <source>
        <dbReference type="ARBA" id="ARBA00023157"/>
    </source>
</evidence>
<dbReference type="GO" id="GO:0048544">
    <property type="term" value="P:recognition of pollen"/>
    <property type="evidence" value="ECO:0007669"/>
    <property type="project" value="InterPro"/>
</dbReference>
<dbReference type="PROSITE" id="PS50927">
    <property type="entry name" value="BULB_LECTIN"/>
    <property type="match status" value="1"/>
</dbReference>
<evidence type="ECO:0000256" key="1">
    <source>
        <dbReference type="ARBA" id="ARBA00022729"/>
    </source>
</evidence>
<evidence type="ECO:0000256" key="2">
    <source>
        <dbReference type="ARBA" id="ARBA00022734"/>
    </source>
</evidence>
<organism evidence="6 7">
    <name type="scientific">Arabidopsis arenosa</name>
    <name type="common">Sand rock-cress</name>
    <name type="synonym">Cardaminopsis arenosa</name>
    <dbReference type="NCBI Taxonomy" id="38785"/>
    <lineage>
        <taxon>Eukaryota</taxon>
        <taxon>Viridiplantae</taxon>
        <taxon>Streptophyta</taxon>
        <taxon>Embryophyta</taxon>
        <taxon>Tracheophyta</taxon>
        <taxon>Spermatophyta</taxon>
        <taxon>Magnoliopsida</taxon>
        <taxon>eudicotyledons</taxon>
        <taxon>Gunneridae</taxon>
        <taxon>Pentapetalae</taxon>
        <taxon>rosids</taxon>
        <taxon>malvids</taxon>
        <taxon>Brassicales</taxon>
        <taxon>Brassicaceae</taxon>
        <taxon>Camelineae</taxon>
        <taxon>Arabidopsis</taxon>
    </lineage>
</organism>
<evidence type="ECO:0000313" key="7">
    <source>
        <dbReference type="Proteomes" id="UP000682877"/>
    </source>
</evidence>
<feature type="domain" description="Bulb-type lectin" evidence="5">
    <location>
        <begin position="1"/>
        <end position="93"/>
    </location>
</feature>
<keyword evidence="7" id="KW-1185">Reference proteome</keyword>
<evidence type="ECO:0000259" key="5">
    <source>
        <dbReference type="PROSITE" id="PS50927"/>
    </source>
</evidence>
<evidence type="ECO:0000313" key="6">
    <source>
        <dbReference type="EMBL" id="CAE5959568.1"/>
    </source>
</evidence>
<dbReference type="PANTHER" id="PTHR32444:SF89">
    <property type="entry name" value="S GLYCOPROTEIN"/>
    <property type="match status" value="1"/>
</dbReference>
<keyword evidence="3" id="KW-1015">Disulfide bond</keyword>
<sequence>MVVVGILGFGTSQSLRELMYGLLTETICFRLSKSIGTLKISYANIVLLDHYDTPVWSTNLTRMVKSPVVAELLDNGNFVESFLNSWRSPYDPSSGDFSFKPGTQGLPEFYLYMKEFLLYRSGPWNGVGFSGIPTMQNWSYFDDTYFNVTDHSMHYLRFTLTSEGLLQIFRWGTTSSKWNLFGVLPTEDCDLHQICSRDSYCDMKTLPTCNCIKGFVPKNVTAWALGDTFERCVRKSRLSCHGDAFF</sequence>
<dbReference type="AlphaFoldDB" id="A0A8S1ZI12"/>
<dbReference type="Proteomes" id="UP000682877">
    <property type="component" value="Chromosome 1"/>
</dbReference>
<protein>
    <recommendedName>
        <fullName evidence="5">Bulb-type lectin domain-containing protein</fullName>
    </recommendedName>
</protein>
<reference evidence="6" key="1">
    <citation type="submission" date="2021-01" db="EMBL/GenBank/DDBJ databases">
        <authorList>
            <person name="Bezrukov I."/>
        </authorList>
    </citation>
    <scope>NUCLEOTIDE SEQUENCE</scope>
</reference>
<name>A0A8S1ZI12_ARAAE</name>
<keyword evidence="4" id="KW-0325">Glycoprotein</keyword>
<dbReference type="Pfam" id="PF00954">
    <property type="entry name" value="S_locus_glycop"/>
    <property type="match status" value="1"/>
</dbReference>
<keyword evidence="1" id="KW-0732">Signal</keyword>
<gene>
    <name evidence="6" type="ORF">AARE701A_LOCUS3079</name>
</gene>
<dbReference type="GO" id="GO:0005524">
    <property type="term" value="F:ATP binding"/>
    <property type="evidence" value="ECO:0007669"/>
    <property type="project" value="UniProtKB-KW"/>
</dbReference>
<dbReference type="PANTHER" id="PTHR32444">
    <property type="entry name" value="BULB-TYPE LECTIN DOMAIN-CONTAINING PROTEIN"/>
    <property type="match status" value="1"/>
</dbReference>
<dbReference type="InterPro" id="IPR001480">
    <property type="entry name" value="Bulb-type_lectin_dom"/>
</dbReference>
<evidence type="ECO:0000256" key="4">
    <source>
        <dbReference type="ARBA" id="ARBA00023180"/>
    </source>
</evidence>
<accession>A0A8S1ZI12</accession>
<dbReference type="SUPFAM" id="SSF51110">
    <property type="entry name" value="alpha-D-mannose-specific plant lectins"/>
    <property type="match status" value="1"/>
</dbReference>
<proteinExistence type="predicted"/>
<dbReference type="EMBL" id="LR999451">
    <property type="protein sequence ID" value="CAE5959568.1"/>
    <property type="molecule type" value="Genomic_DNA"/>
</dbReference>